<sequence>EVTPLGLNFFIEDNHITDFTDGTSQSIVLSGSKAKSYLNKNYIYDEFSTAVYGITMNTSNSIFKSDKLRYALLYATDTAELEMPFGYTVADGAVPPSVKNSLGSYRDAVGGKAVVKPDEIKAYTAYQSACANIDKADLYSVNIIAVENRDEEIGESVKGILQQWQAKLGMYCSISYISESEYDEKLKNGDYTLALTRL</sequence>
<comment type="caution">
    <text evidence="2">The sequence shown here is derived from an EMBL/GenBank/DDBJ whole genome shotgun (WGS) entry which is preliminary data.</text>
</comment>
<proteinExistence type="predicted"/>
<dbReference type="Gene3D" id="3.40.190.10">
    <property type="entry name" value="Periplasmic binding protein-like II"/>
    <property type="match status" value="1"/>
</dbReference>
<dbReference type="Pfam" id="PF00496">
    <property type="entry name" value="SBP_bac_5"/>
    <property type="match status" value="1"/>
</dbReference>
<dbReference type="InterPro" id="IPR000914">
    <property type="entry name" value="SBP_5_dom"/>
</dbReference>
<dbReference type="AlphaFoldDB" id="K1SQ22"/>
<feature type="non-terminal residue" evidence="2">
    <location>
        <position position="198"/>
    </location>
</feature>
<evidence type="ECO:0000313" key="2">
    <source>
        <dbReference type="EMBL" id="EKC62812.1"/>
    </source>
</evidence>
<feature type="non-terminal residue" evidence="2">
    <location>
        <position position="1"/>
    </location>
</feature>
<reference evidence="2" key="1">
    <citation type="journal article" date="2013" name="Environ. Microbiol.">
        <title>Microbiota from the distal guts of lean and obese adolescents exhibit partial functional redundancy besides clear differences in community structure.</title>
        <authorList>
            <person name="Ferrer M."/>
            <person name="Ruiz A."/>
            <person name="Lanza F."/>
            <person name="Haange S.B."/>
            <person name="Oberbach A."/>
            <person name="Till H."/>
            <person name="Bargiela R."/>
            <person name="Campoy C."/>
            <person name="Segura M.T."/>
            <person name="Richter M."/>
            <person name="von Bergen M."/>
            <person name="Seifert J."/>
            <person name="Suarez A."/>
        </authorList>
    </citation>
    <scope>NUCLEOTIDE SEQUENCE</scope>
</reference>
<gene>
    <name evidence="2" type="ORF">OBE_07788</name>
</gene>
<accession>K1SQ22</accession>
<dbReference type="SUPFAM" id="SSF53850">
    <property type="entry name" value="Periplasmic binding protein-like II"/>
    <property type="match status" value="1"/>
</dbReference>
<protein>
    <submittedName>
        <fullName evidence="2">ABC-type oligopeptide transport system, periplasmic component</fullName>
    </submittedName>
</protein>
<feature type="domain" description="Solute-binding protein family 5" evidence="1">
    <location>
        <begin position="39"/>
        <end position="196"/>
    </location>
</feature>
<organism evidence="2">
    <name type="scientific">human gut metagenome</name>
    <dbReference type="NCBI Taxonomy" id="408170"/>
    <lineage>
        <taxon>unclassified sequences</taxon>
        <taxon>metagenomes</taxon>
        <taxon>organismal metagenomes</taxon>
    </lineage>
</organism>
<name>K1SQ22_9ZZZZ</name>
<dbReference type="EMBL" id="AJWZ01005355">
    <property type="protein sequence ID" value="EKC62812.1"/>
    <property type="molecule type" value="Genomic_DNA"/>
</dbReference>
<evidence type="ECO:0000259" key="1">
    <source>
        <dbReference type="Pfam" id="PF00496"/>
    </source>
</evidence>
<dbReference type="Gene3D" id="3.10.105.10">
    <property type="entry name" value="Dipeptide-binding Protein, Domain 3"/>
    <property type="match status" value="1"/>
</dbReference>